<proteinExistence type="predicted"/>
<protein>
    <submittedName>
        <fullName evidence="1">Uncharacterized protein</fullName>
    </submittedName>
</protein>
<evidence type="ECO:0000313" key="1">
    <source>
        <dbReference type="EMBL" id="TWI59526.1"/>
    </source>
</evidence>
<gene>
    <name evidence="1" type="ORF">IQ16_07981</name>
</gene>
<sequence length="83" mass="8603">MSRENPFAVPFDGPAIDWVPIVPGANPLAQPIRAIRANTAGTVTVTLKRGGASRTMNFAAGETRTIWATHVTAATSTGLEGAV</sequence>
<accession>A0A562QTV2</accession>
<dbReference type="OrthoDB" id="9849944at2"/>
<name>A0A562QTV2_9BRAD</name>
<dbReference type="Proteomes" id="UP000316291">
    <property type="component" value="Unassembled WGS sequence"/>
</dbReference>
<dbReference type="EMBL" id="VLLA01000039">
    <property type="protein sequence ID" value="TWI59526.1"/>
    <property type="molecule type" value="Genomic_DNA"/>
</dbReference>
<evidence type="ECO:0000313" key="2">
    <source>
        <dbReference type="Proteomes" id="UP000316291"/>
    </source>
</evidence>
<dbReference type="AlphaFoldDB" id="A0A562QTV2"/>
<reference evidence="1 2" key="1">
    <citation type="journal article" date="2015" name="Stand. Genomic Sci.">
        <title>Genomic Encyclopedia of Bacterial and Archaeal Type Strains, Phase III: the genomes of soil and plant-associated and newly described type strains.</title>
        <authorList>
            <person name="Whitman W.B."/>
            <person name="Woyke T."/>
            <person name="Klenk H.P."/>
            <person name="Zhou Y."/>
            <person name="Lilburn T.G."/>
            <person name="Beck B.J."/>
            <person name="De Vos P."/>
            <person name="Vandamme P."/>
            <person name="Eisen J.A."/>
            <person name="Garrity G."/>
            <person name="Hugenholtz P."/>
            <person name="Kyrpides N.C."/>
        </authorList>
    </citation>
    <scope>NUCLEOTIDE SEQUENCE [LARGE SCALE GENOMIC DNA]</scope>
    <source>
        <strain evidence="1 2">CGMCC 1.10948</strain>
    </source>
</reference>
<keyword evidence="2" id="KW-1185">Reference proteome</keyword>
<organism evidence="1 2">
    <name type="scientific">Bradyrhizobium huanghuaihaiense</name>
    <dbReference type="NCBI Taxonomy" id="990078"/>
    <lineage>
        <taxon>Bacteria</taxon>
        <taxon>Pseudomonadati</taxon>
        <taxon>Pseudomonadota</taxon>
        <taxon>Alphaproteobacteria</taxon>
        <taxon>Hyphomicrobiales</taxon>
        <taxon>Nitrobacteraceae</taxon>
        <taxon>Bradyrhizobium</taxon>
    </lineage>
</organism>
<dbReference type="RefSeq" id="WP_129557526.1">
    <property type="nucleotide sequence ID" value="NZ_VLLA01000039.1"/>
</dbReference>
<comment type="caution">
    <text evidence="1">The sequence shown here is derived from an EMBL/GenBank/DDBJ whole genome shotgun (WGS) entry which is preliminary data.</text>
</comment>